<keyword evidence="5 12" id="KW-0288">FMN</keyword>
<keyword evidence="4 12" id="KW-0285">Flavoprotein</keyword>
<gene>
    <name evidence="16" type="primary">dusB</name>
    <name evidence="16" type="ORF">FJM51_03785</name>
</gene>
<organism evidence="16 17">
    <name type="scientific">Amaricoccus solimangrovi</name>
    <dbReference type="NCBI Taxonomy" id="2589815"/>
    <lineage>
        <taxon>Bacteria</taxon>
        <taxon>Pseudomonadati</taxon>
        <taxon>Pseudomonadota</taxon>
        <taxon>Alphaproteobacteria</taxon>
        <taxon>Rhodobacterales</taxon>
        <taxon>Paracoccaceae</taxon>
        <taxon>Amaricoccus</taxon>
    </lineage>
</organism>
<evidence type="ECO:0000256" key="14">
    <source>
        <dbReference type="PIRSR" id="PIRSR006621-2"/>
    </source>
</evidence>
<comment type="catalytic activity">
    <reaction evidence="11">
        <text>a 5,6-dihydrouridine in tRNA + NAD(+) = a uridine in tRNA + NADH + H(+)</text>
        <dbReference type="Rhea" id="RHEA:54452"/>
        <dbReference type="Rhea" id="RHEA-COMP:13339"/>
        <dbReference type="Rhea" id="RHEA-COMP:13887"/>
        <dbReference type="ChEBI" id="CHEBI:15378"/>
        <dbReference type="ChEBI" id="CHEBI:57540"/>
        <dbReference type="ChEBI" id="CHEBI:57945"/>
        <dbReference type="ChEBI" id="CHEBI:65315"/>
        <dbReference type="ChEBI" id="CHEBI:74443"/>
    </reaction>
</comment>
<comment type="function">
    <text evidence="2 12">Catalyzes the synthesis of 5,6-dihydrouridine (D), a modified base found in the D-loop of most tRNAs, via the reduction of the C5-C6 double bond in target uridines.</text>
</comment>
<feature type="binding site" evidence="14">
    <location>
        <position position="171"/>
    </location>
    <ligand>
        <name>FMN</name>
        <dbReference type="ChEBI" id="CHEBI:58210"/>
    </ligand>
</feature>
<comment type="similarity">
    <text evidence="12">Belongs to the dus family.</text>
</comment>
<keyword evidence="14" id="KW-0547">Nucleotide-binding</keyword>
<comment type="catalytic activity">
    <reaction evidence="10">
        <text>a 5,6-dihydrouridine in tRNA + NADP(+) = a uridine in tRNA + NADPH + H(+)</text>
        <dbReference type="Rhea" id="RHEA:23624"/>
        <dbReference type="Rhea" id="RHEA-COMP:13339"/>
        <dbReference type="Rhea" id="RHEA-COMP:13887"/>
        <dbReference type="ChEBI" id="CHEBI:15378"/>
        <dbReference type="ChEBI" id="CHEBI:57783"/>
        <dbReference type="ChEBI" id="CHEBI:58349"/>
        <dbReference type="ChEBI" id="CHEBI:65315"/>
        <dbReference type="ChEBI" id="CHEBI:74443"/>
    </reaction>
</comment>
<evidence type="ECO:0000256" key="1">
    <source>
        <dbReference type="ARBA" id="ARBA00001917"/>
    </source>
</evidence>
<dbReference type="InterPro" id="IPR004652">
    <property type="entry name" value="DusB-like"/>
</dbReference>
<feature type="active site" description="Proton donor" evidence="13">
    <location>
        <position position="102"/>
    </location>
</feature>
<dbReference type="Gene3D" id="1.10.1200.80">
    <property type="entry name" value="Putative flavin oxidoreducatase, domain 2"/>
    <property type="match status" value="1"/>
</dbReference>
<evidence type="ECO:0000256" key="7">
    <source>
        <dbReference type="ARBA" id="ARBA00022857"/>
    </source>
</evidence>
<feature type="binding site" evidence="14">
    <location>
        <position position="141"/>
    </location>
    <ligand>
        <name>FMN</name>
        <dbReference type="ChEBI" id="CHEBI:58210"/>
    </ligand>
</feature>
<dbReference type="Proteomes" id="UP000319255">
    <property type="component" value="Unassembled WGS sequence"/>
</dbReference>
<dbReference type="PANTHER" id="PTHR45846">
    <property type="entry name" value="TRNA-DIHYDROURIDINE(47) SYNTHASE [NAD(P)(+)]-LIKE"/>
    <property type="match status" value="1"/>
</dbReference>
<feature type="binding site" evidence="14">
    <location>
        <begin position="226"/>
        <end position="227"/>
    </location>
    <ligand>
        <name>FMN</name>
        <dbReference type="ChEBI" id="CHEBI:58210"/>
    </ligand>
</feature>
<dbReference type="PROSITE" id="PS01136">
    <property type="entry name" value="UPF0034"/>
    <property type="match status" value="1"/>
</dbReference>
<evidence type="ECO:0000256" key="8">
    <source>
        <dbReference type="ARBA" id="ARBA00022884"/>
    </source>
</evidence>
<evidence type="ECO:0000256" key="2">
    <source>
        <dbReference type="ARBA" id="ARBA00002790"/>
    </source>
</evidence>
<evidence type="ECO:0000256" key="11">
    <source>
        <dbReference type="ARBA" id="ARBA00048802"/>
    </source>
</evidence>
<feature type="binding site" evidence="14">
    <location>
        <position position="72"/>
    </location>
    <ligand>
        <name>FMN</name>
        <dbReference type="ChEBI" id="CHEBI:58210"/>
    </ligand>
</feature>
<dbReference type="RefSeq" id="WP_140452776.1">
    <property type="nucleotide sequence ID" value="NZ_VFRP01000002.1"/>
</dbReference>
<dbReference type="EMBL" id="VFRP01000002">
    <property type="protein sequence ID" value="TPE53154.1"/>
    <property type="molecule type" value="Genomic_DNA"/>
</dbReference>
<dbReference type="SUPFAM" id="SSF51395">
    <property type="entry name" value="FMN-linked oxidoreductases"/>
    <property type="match status" value="1"/>
</dbReference>
<evidence type="ECO:0000256" key="9">
    <source>
        <dbReference type="ARBA" id="ARBA00023002"/>
    </source>
</evidence>
<evidence type="ECO:0000256" key="6">
    <source>
        <dbReference type="ARBA" id="ARBA00022694"/>
    </source>
</evidence>
<keyword evidence="17" id="KW-1185">Reference proteome</keyword>
<keyword evidence="7" id="KW-0521">NADP</keyword>
<dbReference type="InterPro" id="IPR018517">
    <property type="entry name" value="tRNA_hU_synthase_CS"/>
</dbReference>
<keyword evidence="6 12" id="KW-0819">tRNA processing</keyword>
<name>A0A501WY64_9RHOB</name>
<accession>A0A501WY64</accession>
<dbReference type="NCBIfam" id="TIGR00737">
    <property type="entry name" value="nifR3_yhdG"/>
    <property type="match status" value="1"/>
</dbReference>
<reference evidence="16 17" key="1">
    <citation type="submission" date="2019-06" db="EMBL/GenBank/DDBJ databases">
        <title>A novel bacterium of genus Amaricoccus, isolated from marine sediment.</title>
        <authorList>
            <person name="Huang H."/>
            <person name="Mo K."/>
            <person name="Hu Y."/>
        </authorList>
    </citation>
    <scope>NUCLEOTIDE SEQUENCE [LARGE SCALE GENOMIC DNA]</scope>
    <source>
        <strain evidence="16 17">HB172011</strain>
    </source>
</reference>
<evidence type="ECO:0000259" key="15">
    <source>
        <dbReference type="Pfam" id="PF01207"/>
    </source>
</evidence>
<dbReference type="GO" id="GO:0050660">
    <property type="term" value="F:flavin adenine dinucleotide binding"/>
    <property type="evidence" value="ECO:0007669"/>
    <property type="project" value="InterPro"/>
</dbReference>
<dbReference type="Pfam" id="PF01207">
    <property type="entry name" value="Dus"/>
    <property type="match status" value="1"/>
</dbReference>
<feature type="binding site" evidence="14">
    <location>
        <begin position="18"/>
        <end position="20"/>
    </location>
    <ligand>
        <name>FMN</name>
        <dbReference type="ChEBI" id="CHEBI:58210"/>
    </ligand>
</feature>
<evidence type="ECO:0000313" key="17">
    <source>
        <dbReference type="Proteomes" id="UP000319255"/>
    </source>
</evidence>
<dbReference type="GO" id="GO:0000049">
    <property type="term" value="F:tRNA binding"/>
    <property type="evidence" value="ECO:0007669"/>
    <property type="project" value="UniProtKB-KW"/>
</dbReference>
<comment type="caution">
    <text evidence="16">The sequence shown here is derived from an EMBL/GenBank/DDBJ whole genome shotgun (WGS) entry which is preliminary data.</text>
</comment>
<evidence type="ECO:0000313" key="16">
    <source>
        <dbReference type="EMBL" id="TPE53154.1"/>
    </source>
</evidence>
<dbReference type="OrthoDB" id="9764501at2"/>
<keyword evidence="8" id="KW-0694">RNA-binding</keyword>
<dbReference type="InterPro" id="IPR013785">
    <property type="entry name" value="Aldolase_TIM"/>
</dbReference>
<sequence>MDVSLDRMSPPAPVFLAPMAGITDLPFRERALDHGAAMVFSEMIASGEVLSARPLARGKARIGRAAERSGAQLAGREPGPMAEAARYCAGEGARLIDINFGCPAKKVTNGLSGSALMRDLDLALAIVEAVVAAVDVPVTVKTRLGWDAEALNAPELARRAEAAGVARITVHGRTRCQFYTGSADWAAIAAVSRAVSIPVIANGDIRDAAEARAALAASGARGVMIGRAARGAPWLPGQIAAELAGAPVPAAPRGAALADYVIGHYEAMLGFYGRDIGARVARKHLGWYLDRLPGSAPARARLMRAASPEAVTAILRAEVPDLDGADQTAREAAA</sequence>
<dbReference type="AlphaFoldDB" id="A0A501WY64"/>
<dbReference type="CDD" id="cd02801">
    <property type="entry name" value="DUS_like_FMN"/>
    <property type="match status" value="1"/>
</dbReference>
<protein>
    <recommendedName>
        <fullName evidence="12">tRNA-dihydrouridine synthase</fullName>
        <ecNumber evidence="12">1.3.1.-</ecNumber>
    </recommendedName>
</protein>
<dbReference type="PANTHER" id="PTHR45846:SF1">
    <property type="entry name" value="TRNA-DIHYDROURIDINE(47) SYNTHASE [NAD(P)(+)]-LIKE"/>
    <property type="match status" value="1"/>
</dbReference>
<keyword evidence="3" id="KW-0820">tRNA-binding</keyword>
<comment type="cofactor">
    <cofactor evidence="1 12 14">
        <name>FMN</name>
        <dbReference type="ChEBI" id="CHEBI:58210"/>
    </cofactor>
</comment>
<dbReference type="InterPro" id="IPR001269">
    <property type="entry name" value="DUS_fam"/>
</dbReference>
<dbReference type="InterPro" id="IPR024036">
    <property type="entry name" value="tRNA-dHydroUridine_Synthase_C"/>
</dbReference>
<evidence type="ECO:0000256" key="4">
    <source>
        <dbReference type="ARBA" id="ARBA00022630"/>
    </source>
</evidence>
<evidence type="ECO:0000256" key="10">
    <source>
        <dbReference type="ARBA" id="ARBA00048205"/>
    </source>
</evidence>
<dbReference type="EC" id="1.3.1.-" evidence="12"/>
<dbReference type="GO" id="GO:0017150">
    <property type="term" value="F:tRNA dihydrouridine synthase activity"/>
    <property type="evidence" value="ECO:0007669"/>
    <property type="project" value="InterPro"/>
</dbReference>
<proteinExistence type="inferred from homology"/>
<evidence type="ECO:0000256" key="5">
    <source>
        <dbReference type="ARBA" id="ARBA00022643"/>
    </source>
</evidence>
<dbReference type="Gene3D" id="3.20.20.70">
    <property type="entry name" value="Aldolase class I"/>
    <property type="match status" value="1"/>
</dbReference>
<evidence type="ECO:0000256" key="12">
    <source>
        <dbReference type="PIRNR" id="PIRNR006621"/>
    </source>
</evidence>
<evidence type="ECO:0000256" key="13">
    <source>
        <dbReference type="PIRSR" id="PIRSR006621-1"/>
    </source>
</evidence>
<evidence type="ECO:0000256" key="3">
    <source>
        <dbReference type="ARBA" id="ARBA00022555"/>
    </source>
</evidence>
<dbReference type="PIRSF" id="PIRSF006621">
    <property type="entry name" value="Dus"/>
    <property type="match status" value="1"/>
</dbReference>
<feature type="domain" description="DUS-like FMN-binding" evidence="15">
    <location>
        <begin position="16"/>
        <end position="314"/>
    </location>
</feature>
<dbReference type="InterPro" id="IPR035587">
    <property type="entry name" value="DUS-like_FMN-bd"/>
</dbReference>
<keyword evidence="9 12" id="KW-0560">Oxidoreductase</keyword>